<dbReference type="GO" id="GO:0097176">
    <property type="term" value="P:epoxide metabolic process"/>
    <property type="evidence" value="ECO:0007669"/>
    <property type="project" value="TreeGrafter"/>
</dbReference>
<comment type="caution">
    <text evidence="5">The sequence shown here is derived from an EMBL/GenBank/DDBJ whole genome shotgun (WGS) entry which is preliminary data.</text>
</comment>
<sequence>MAEQDFSKLPYPVDREANVKPHRIEIPSSEIERLHILLDNSPIPDKTWENSHTDGHFGTNRDWLVKAVKEWRHNYDWKKWEDRFNSLAQYTADVKDDDGNVYTINFNGLFSKRKDAFPILFLHGWPGSRVEFLPMLDLVRQKYTPDNLPYHIIVPDLIGFGFSSRPPPDKDFKVMDNARILVKFMRALGFTSERGGYMIQGGDLGSIVGPKVAALDPETCRLVHTNILMVPPPEGTNVEEDIKTGRYTEAEIDALNREKEILGWGVSYAAIQGTRSATLGLAFGSSPVALLSWIGEKFLEWPDPATIPSLELILTNISFYWFSRCYPTSLWHYRLMISGIEGFGSQFDGVKCPFGYSWFKRECCNPPKAWLDKLGKVQWYRSHKRGGHFAALEQPEALWGDVENMIKEFGLLPQRKSENATRYKH</sequence>
<feature type="active site" description="Nucleophile" evidence="3">
    <location>
        <position position="203"/>
    </location>
</feature>
<dbReference type="InterPro" id="IPR000639">
    <property type="entry name" value="Epox_hydrolase-like"/>
</dbReference>
<dbReference type="Pfam" id="PF06441">
    <property type="entry name" value="EHN"/>
    <property type="match status" value="1"/>
</dbReference>
<dbReference type="GO" id="GO:0004301">
    <property type="term" value="F:epoxide hydrolase activity"/>
    <property type="evidence" value="ECO:0007669"/>
    <property type="project" value="TreeGrafter"/>
</dbReference>
<dbReference type="InterPro" id="IPR010497">
    <property type="entry name" value="Epoxide_hydro_N"/>
</dbReference>
<dbReference type="Gene3D" id="3.40.50.1820">
    <property type="entry name" value="alpha/beta hydrolase"/>
    <property type="match status" value="1"/>
</dbReference>
<dbReference type="PANTHER" id="PTHR21661:SF39">
    <property type="entry name" value="HYDROLASE, PUTATIVE (AFU_ORTHOLOGUE AFUA_3G08960)-RELATED"/>
    <property type="match status" value="1"/>
</dbReference>
<name>A0A8H4JFR3_9HYPO</name>
<feature type="active site" description="Proton donor" evidence="3">
    <location>
        <position position="333"/>
    </location>
</feature>
<evidence type="ECO:0000313" key="5">
    <source>
        <dbReference type="EMBL" id="KAF4419458.1"/>
    </source>
</evidence>
<proteinExistence type="inferred from homology"/>
<keyword evidence="6" id="KW-1185">Reference proteome</keyword>
<evidence type="ECO:0000313" key="6">
    <source>
        <dbReference type="Proteomes" id="UP000605986"/>
    </source>
</evidence>
<evidence type="ECO:0000256" key="2">
    <source>
        <dbReference type="ARBA" id="ARBA00022801"/>
    </source>
</evidence>
<accession>A0A8H4JFR3</accession>
<dbReference type="AlphaFoldDB" id="A0A8H4JFR3"/>
<dbReference type="PIRSF" id="PIRSF001112">
    <property type="entry name" value="Epoxide_hydrolase"/>
    <property type="match status" value="1"/>
</dbReference>
<dbReference type="PANTHER" id="PTHR21661">
    <property type="entry name" value="EPOXIDE HYDROLASE 1-RELATED"/>
    <property type="match status" value="1"/>
</dbReference>
<reference evidence="5" key="1">
    <citation type="submission" date="2020-01" db="EMBL/GenBank/DDBJ databases">
        <title>Identification and distribution of gene clusters putatively required for synthesis of sphingolipid metabolism inhibitors in phylogenetically diverse species of the filamentous fungus Fusarium.</title>
        <authorList>
            <person name="Kim H.-S."/>
            <person name="Busman M."/>
            <person name="Brown D.W."/>
            <person name="Divon H."/>
            <person name="Uhlig S."/>
            <person name="Proctor R.H."/>
        </authorList>
    </citation>
    <scope>NUCLEOTIDE SEQUENCE</scope>
    <source>
        <strain evidence="5">NRRL 53441</strain>
    </source>
</reference>
<evidence type="ECO:0000256" key="3">
    <source>
        <dbReference type="PIRSR" id="PIRSR001112-1"/>
    </source>
</evidence>
<gene>
    <name evidence="5" type="ORF">F53441_14431</name>
</gene>
<dbReference type="OrthoDB" id="7130006at2759"/>
<protein>
    <recommendedName>
        <fullName evidence="4">Epoxide hydrolase N-terminal domain-containing protein</fullName>
    </recommendedName>
</protein>
<keyword evidence="2" id="KW-0378">Hydrolase</keyword>
<dbReference type="InterPro" id="IPR029058">
    <property type="entry name" value="AB_hydrolase_fold"/>
</dbReference>
<dbReference type="InterPro" id="IPR016292">
    <property type="entry name" value="Epoxide_hydrolase"/>
</dbReference>
<dbReference type="SUPFAM" id="SSF53474">
    <property type="entry name" value="alpha/beta-Hydrolases"/>
    <property type="match status" value="1"/>
</dbReference>
<dbReference type="Proteomes" id="UP000605986">
    <property type="component" value="Unassembled WGS sequence"/>
</dbReference>
<feature type="active site" description="Proton acceptor" evidence="3">
    <location>
        <position position="388"/>
    </location>
</feature>
<feature type="domain" description="Epoxide hydrolase N-terminal" evidence="4">
    <location>
        <begin position="19"/>
        <end position="132"/>
    </location>
</feature>
<dbReference type="PRINTS" id="PR00412">
    <property type="entry name" value="EPOXHYDRLASE"/>
</dbReference>
<organism evidence="5 6">
    <name type="scientific">Fusarium austroafricanum</name>
    <dbReference type="NCBI Taxonomy" id="2364996"/>
    <lineage>
        <taxon>Eukaryota</taxon>
        <taxon>Fungi</taxon>
        <taxon>Dikarya</taxon>
        <taxon>Ascomycota</taxon>
        <taxon>Pezizomycotina</taxon>
        <taxon>Sordariomycetes</taxon>
        <taxon>Hypocreomycetidae</taxon>
        <taxon>Hypocreales</taxon>
        <taxon>Nectriaceae</taxon>
        <taxon>Fusarium</taxon>
        <taxon>Fusarium concolor species complex</taxon>
    </lineage>
</organism>
<evidence type="ECO:0000259" key="4">
    <source>
        <dbReference type="Pfam" id="PF06441"/>
    </source>
</evidence>
<evidence type="ECO:0000256" key="1">
    <source>
        <dbReference type="ARBA" id="ARBA00010088"/>
    </source>
</evidence>
<comment type="similarity">
    <text evidence="1">Belongs to the peptidase S33 family.</text>
</comment>
<dbReference type="EMBL" id="JAADJG010001266">
    <property type="protein sequence ID" value="KAF4419458.1"/>
    <property type="molecule type" value="Genomic_DNA"/>
</dbReference>